<gene>
    <name evidence="1" type="ORF">KGD84_00710</name>
</gene>
<name>A0ABX8BLB3_9ACTN</name>
<organism evidence="1 2">
    <name type="scientific">Nocardiopsis changdeensis</name>
    <dbReference type="NCBI Taxonomy" id="2831969"/>
    <lineage>
        <taxon>Bacteria</taxon>
        <taxon>Bacillati</taxon>
        <taxon>Actinomycetota</taxon>
        <taxon>Actinomycetes</taxon>
        <taxon>Streptosporangiales</taxon>
        <taxon>Nocardiopsidaceae</taxon>
        <taxon>Nocardiopsis</taxon>
    </lineage>
</organism>
<accession>A0ABX8BLB3</accession>
<sequence>MQYVALMSAVRLAGNPENHIVAVHTWEDGDLGTQVTSDIDTHIPHADETLHTAQTCAKLALAAQGWRVTGEWVLSGNGWYADALDARRVTPDHIRDLYDAQADREPSAIGLSDLRYMVLADSGDGEVSPVVADTAQEQGWEVLYSAEVLIGWLDGTELTDADAEAIAAEINTNLLNR</sequence>
<reference evidence="1 2" key="1">
    <citation type="submission" date="2021-05" db="EMBL/GenBank/DDBJ databases">
        <title>Direct Submission.</title>
        <authorList>
            <person name="Li K."/>
            <person name="Gao J."/>
        </authorList>
    </citation>
    <scope>NUCLEOTIDE SEQUENCE [LARGE SCALE GENOMIC DNA]</scope>
    <source>
        <strain evidence="1 2">Mg02</strain>
    </source>
</reference>
<evidence type="ECO:0000313" key="1">
    <source>
        <dbReference type="EMBL" id="QUX22966.1"/>
    </source>
</evidence>
<dbReference type="EMBL" id="CP074133">
    <property type="protein sequence ID" value="QUX22966.1"/>
    <property type="molecule type" value="Genomic_DNA"/>
</dbReference>
<evidence type="ECO:0000313" key="2">
    <source>
        <dbReference type="Proteomes" id="UP000676079"/>
    </source>
</evidence>
<protein>
    <submittedName>
        <fullName evidence="1">Uncharacterized protein</fullName>
    </submittedName>
</protein>
<dbReference type="RefSeq" id="WP_220564177.1">
    <property type="nucleotide sequence ID" value="NZ_CP074133.1"/>
</dbReference>
<keyword evidence="2" id="KW-1185">Reference proteome</keyword>
<proteinExistence type="predicted"/>
<dbReference type="Proteomes" id="UP000676079">
    <property type="component" value="Chromosome"/>
</dbReference>